<gene>
    <name evidence="2" type="ordered locus">RPC_0862</name>
</gene>
<feature type="transmembrane region" description="Helical" evidence="1">
    <location>
        <begin position="362"/>
        <end position="382"/>
    </location>
</feature>
<evidence type="ECO:0000256" key="1">
    <source>
        <dbReference type="SAM" id="Phobius"/>
    </source>
</evidence>
<feature type="transmembrane region" description="Helical" evidence="1">
    <location>
        <begin position="272"/>
        <end position="297"/>
    </location>
</feature>
<protein>
    <recommendedName>
        <fullName evidence="3">Glycosyltransferase RgtA/B/C/D-like domain-containing protein</fullName>
    </recommendedName>
</protein>
<keyword evidence="1" id="KW-0472">Membrane</keyword>
<evidence type="ECO:0000313" key="2">
    <source>
        <dbReference type="EMBL" id="ABD86432.1"/>
    </source>
</evidence>
<feature type="transmembrane region" description="Helical" evidence="1">
    <location>
        <begin position="309"/>
        <end position="326"/>
    </location>
</feature>
<accession>Q21B04</accession>
<organism evidence="2">
    <name type="scientific">Rhodopseudomonas palustris (strain BisB18)</name>
    <dbReference type="NCBI Taxonomy" id="316056"/>
    <lineage>
        <taxon>Bacteria</taxon>
        <taxon>Pseudomonadati</taxon>
        <taxon>Pseudomonadota</taxon>
        <taxon>Alphaproteobacteria</taxon>
        <taxon>Hyphomicrobiales</taxon>
        <taxon>Nitrobacteraceae</taxon>
        <taxon>Rhodopseudomonas</taxon>
    </lineage>
</organism>
<dbReference type="HOGENOM" id="CLU_036891_0_0_5"/>
<dbReference type="EMBL" id="CP000301">
    <property type="protein sequence ID" value="ABD86432.1"/>
    <property type="molecule type" value="Genomic_DNA"/>
</dbReference>
<feature type="transmembrane region" description="Helical" evidence="1">
    <location>
        <begin position="33"/>
        <end position="53"/>
    </location>
</feature>
<dbReference type="eggNOG" id="COG4993">
    <property type="taxonomic scope" value="Bacteria"/>
</dbReference>
<dbReference type="KEGG" id="rpc:RPC_0862"/>
<reference evidence="2" key="1">
    <citation type="submission" date="2006-03" db="EMBL/GenBank/DDBJ databases">
        <title>Complete sequence of Rhodopseudomonas palustris BisB18.</title>
        <authorList>
            <consortium name="US DOE Joint Genome Institute"/>
            <person name="Copeland A."/>
            <person name="Lucas S."/>
            <person name="Lapidus A."/>
            <person name="Barry K."/>
            <person name="Detter J.C."/>
            <person name="Glavina del Rio T."/>
            <person name="Hammon N."/>
            <person name="Israni S."/>
            <person name="Dalin E."/>
            <person name="Tice H."/>
            <person name="Pitluck S."/>
            <person name="Chain P."/>
            <person name="Malfatti S."/>
            <person name="Shin M."/>
            <person name="Vergez L."/>
            <person name="Schmutz J."/>
            <person name="Larimer F."/>
            <person name="Land M."/>
            <person name="Hauser L."/>
            <person name="Pelletier D.A."/>
            <person name="Kyrpides N."/>
            <person name="Anderson I."/>
            <person name="Oda Y."/>
            <person name="Harwood C.S."/>
            <person name="Richardson P."/>
        </authorList>
    </citation>
    <scope>NUCLEOTIDE SEQUENCE [LARGE SCALE GENOMIC DNA]</scope>
    <source>
        <strain evidence="2">BisB18</strain>
    </source>
</reference>
<keyword evidence="1" id="KW-1133">Transmembrane helix</keyword>
<dbReference type="STRING" id="316056.RPC_0862"/>
<feature type="transmembrane region" description="Helical" evidence="1">
    <location>
        <begin position="232"/>
        <end position="252"/>
    </location>
</feature>
<dbReference type="RefSeq" id="WP_011471340.1">
    <property type="nucleotide sequence ID" value="NC_007925.1"/>
</dbReference>
<feature type="transmembrane region" description="Helical" evidence="1">
    <location>
        <begin position="184"/>
        <end position="212"/>
    </location>
</feature>
<keyword evidence="1" id="KW-0812">Transmembrane</keyword>
<feature type="transmembrane region" description="Helical" evidence="1">
    <location>
        <begin position="110"/>
        <end position="135"/>
    </location>
</feature>
<evidence type="ECO:0008006" key="3">
    <source>
        <dbReference type="Google" id="ProtNLM"/>
    </source>
</evidence>
<dbReference type="AlphaFoldDB" id="Q21B04"/>
<name>Q21B04_RHOPB</name>
<sequence length="547" mass="59333">MSDQAAAGLQIKFMAESASPGYLEASVRSHAGLVWSAAAVALAIVLAVPFFLVDVPPVLDYPNHLARYFILAHPDDPALSQMFEPHWAILPNLGMDVIATGLLKLLPVHVGGRLCLALSLFAPVIGAVIYSRVVFGRFTYWSLASGLIAYNGVFFLGFMNFLLSLGLALAAAAGWIALRQRSGWWPAALAGAASVTVIFFCHLFGVMLFALLIGSSEAARLWDARRPSWGELLRVGLLVGLVLSPAVALYLASPLADGPAYIGSWQGLPKLWAALTPFMTYSKYLTLLTSVVVYSFLVLNRRTTVVAPAARLAFVVLALVFVLQPAEIKGGSFLDVRIALMIGLLAFAAVQPRLALRPGLLAGALFAALIVLRSSYVSAAWIEHRTDVADLRSAIATVEPLARVLVMRGHAQYMTETAERPGQVLPGIYRLDGHLGSLLTIERGAFLPLLFASPSQQPLALKPPYRQIAQPLAEPVEWSVLRQETFSRLTLAYASYLRNWRSNYDYVLLIDPLPDRQPVRDLDLVAGRGSALLYRINKPGTGASLPR</sequence>
<feature type="transmembrane region" description="Helical" evidence="1">
    <location>
        <begin position="147"/>
        <end position="178"/>
    </location>
</feature>
<proteinExistence type="predicted"/>